<evidence type="ECO:0000313" key="2">
    <source>
        <dbReference type="Proteomes" id="UP000887565"/>
    </source>
</evidence>
<feature type="region of interest" description="Disordered" evidence="1">
    <location>
        <begin position="1"/>
        <end position="21"/>
    </location>
</feature>
<name>A0A915IC35_ROMCU</name>
<evidence type="ECO:0000313" key="3">
    <source>
        <dbReference type="WBParaSite" id="nRc.2.0.1.t11744-RA"/>
    </source>
</evidence>
<keyword evidence="2" id="KW-1185">Reference proteome</keyword>
<evidence type="ECO:0000256" key="1">
    <source>
        <dbReference type="SAM" id="MobiDB-lite"/>
    </source>
</evidence>
<dbReference type="WBParaSite" id="nRc.2.0.1.t11744-RA">
    <property type="protein sequence ID" value="nRc.2.0.1.t11744-RA"/>
    <property type="gene ID" value="nRc.2.0.1.g11744"/>
</dbReference>
<protein>
    <submittedName>
        <fullName evidence="3">Uncharacterized protein</fullName>
    </submittedName>
</protein>
<proteinExistence type="predicted"/>
<accession>A0A915IC35</accession>
<dbReference type="AlphaFoldDB" id="A0A915IC35"/>
<reference evidence="3" key="1">
    <citation type="submission" date="2022-11" db="UniProtKB">
        <authorList>
            <consortium name="WormBaseParasite"/>
        </authorList>
    </citation>
    <scope>IDENTIFICATION</scope>
</reference>
<organism evidence="2 3">
    <name type="scientific">Romanomermis culicivorax</name>
    <name type="common">Nematode worm</name>
    <dbReference type="NCBI Taxonomy" id="13658"/>
    <lineage>
        <taxon>Eukaryota</taxon>
        <taxon>Metazoa</taxon>
        <taxon>Ecdysozoa</taxon>
        <taxon>Nematoda</taxon>
        <taxon>Enoplea</taxon>
        <taxon>Dorylaimia</taxon>
        <taxon>Mermithida</taxon>
        <taxon>Mermithoidea</taxon>
        <taxon>Mermithidae</taxon>
        <taxon>Romanomermis</taxon>
    </lineage>
</organism>
<sequence>MIREQTAHRTSSSTLGEHARGKFARRAEAGLAENFYDEHGYHTSLVQCTLL</sequence>
<dbReference type="Proteomes" id="UP000887565">
    <property type="component" value="Unplaced"/>
</dbReference>